<sequence>MSLPYPGCEFFKDYRDNGYSAEGLVYDWKQHFVDADLIVPNDDHICDQLNVDWNQYRNWDVIRLTQNYLKLTPLFTSLLRLSLWADGKIHQNLSSIEILFLTISYDWFLFGHNLNDRLSKGEEILFFCFYFLKYITSEEFSIDFLTNKSIQDVKERKPSVDQLIGGEVSQLLLEENNTSAKYGGSSSSLNSSCSSASTRSHDNCPPLYFPIFNTGEDLFFKAESDSNSNNSSYGKTPPTLTNSEEGSSMFANSSVNTSVLNRYEEPLRHICTPKHISNGCNSRTTEPVAIPVHKKVVNNVDNGLSSLSRSDSWQIVSDTGSIREGSMRYSSPDSISSPKTNGNSVDTSSSSNSDNCEPKHSIHANVKRERDLNNGKDLPRTHYMRRERLQSVRSIFYNSYSSAIGFKFKNGGDNNPTRLATLIDQFAGLYSSRVTAPQ</sequence>
<dbReference type="SUPFAM" id="SSF52799">
    <property type="entry name" value="(Phosphotyrosine protein) phosphatases II"/>
    <property type="match status" value="1"/>
</dbReference>
<dbReference type="OrthoDB" id="2408718at2759"/>
<name>A0A7R9M5L8_9ACAR</name>
<proteinExistence type="predicted"/>
<evidence type="ECO:0000313" key="3">
    <source>
        <dbReference type="Proteomes" id="UP000728032"/>
    </source>
</evidence>
<feature type="compositionally biased region" description="Basic and acidic residues" evidence="1">
    <location>
        <begin position="356"/>
        <end position="379"/>
    </location>
</feature>
<dbReference type="PANTHER" id="PTHR13524:SF2">
    <property type="entry name" value="MYOTUBULARIN-RELATED PROTEIN 14"/>
    <property type="match status" value="1"/>
</dbReference>
<feature type="region of interest" description="Disordered" evidence="1">
    <location>
        <begin position="323"/>
        <end position="379"/>
    </location>
</feature>
<dbReference type="GO" id="GO:0004438">
    <property type="term" value="F:phosphatidylinositol-3-phosphate phosphatase activity"/>
    <property type="evidence" value="ECO:0007669"/>
    <property type="project" value="InterPro"/>
</dbReference>
<gene>
    <name evidence="2" type="ORF">ONB1V03_LOCUS10654</name>
</gene>
<evidence type="ECO:0000313" key="2">
    <source>
        <dbReference type="EMBL" id="CAD7654004.1"/>
    </source>
</evidence>
<dbReference type="EMBL" id="OC922212">
    <property type="protein sequence ID" value="CAD7654004.1"/>
    <property type="molecule type" value="Genomic_DNA"/>
</dbReference>
<evidence type="ECO:0000256" key="1">
    <source>
        <dbReference type="SAM" id="MobiDB-lite"/>
    </source>
</evidence>
<feature type="compositionally biased region" description="Polar residues" evidence="1">
    <location>
        <begin position="328"/>
        <end position="339"/>
    </location>
</feature>
<dbReference type="Proteomes" id="UP000728032">
    <property type="component" value="Unassembled WGS sequence"/>
</dbReference>
<accession>A0A7R9M5L8</accession>
<dbReference type="InterPro" id="IPR039802">
    <property type="entry name" value="MTMR14"/>
</dbReference>
<reference evidence="2" key="1">
    <citation type="submission" date="2020-11" db="EMBL/GenBank/DDBJ databases">
        <authorList>
            <person name="Tran Van P."/>
        </authorList>
    </citation>
    <scope>NUCLEOTIDE SEQUENCE</scope>
</reference>
<dbReference type="InterPro" id="IPR029021">
    <property type="entry name" value="Prot-tyrosine_phosphatase-like"/>
</dbReference>
<organism evidence="2">
    <name type="scientific">Oppiella nova</name>
    <dbReference type="NCBI Taxonomy" id="334625"/>
    <lineage>
        <taxon>Eukaryota</taxon>
        <taxon>Metazoa</taxon>
        <taxon>Ecdysozoa</taxon>
        <taxon>Arthropoda</taxon>
        <taxon>Chelicerata</taxon>
        <taxon>Arachnida</taxon>
        <taxon>Acari</taxon>
        <taxon>Acariformes</taxon>
        <taxon>Sarcoptiformes</taxon>
        <taxon>Oribatida</taxon>
        <taxon>Brachypylina</taxon>
        <taxon>Oppioidea</taxon>
        <taxon>Oppiidae</taxon>
        <taxon>Oppiella</taxon>
    </lineage>
</organism>
<keyword evidence="3" id="KW-1185">Reference proteome</keyword>
<dbReference type="EMBL" id="CAJPVJ010007387">
    <property type="protein sequence ID" value="CAG2171191.1"/>
    <property type="molecule type" value="Genomic_DNA"/>
</dbReference>
<feature type="compositionally biased region" description="Low complexity" evidence="1">
    <location>
        <begin position="340"/>
        <end position="355"/>
    </location>
</feature>
<feature type="region of interest" description="Disordered" evidence="1">
    <location>
        <begin position="225"/>
        <end position="249"/>
    </location>
</feature>
<dbReference type="AlphaFoldDB" id="A0A7R9M5L8"/>
<protein>
    <submittedName>
        <fullName evidence="2">Uncharacterized protein</fullName>
    </submittedName>
</protein>
<dbReference type="PANTHER" id="PTHR13524">
    <property type="entry name" value="MYOTUBULARIN-RELATED"/>
    <property type="match status" value="1"/>
</dbReference>